<dbReference type="PROSITE" id="PS50181">
    <property type="entry name" value="FBOX"/>
    <property type="match status" value="1"/>
</dbReference>
<sequence length="162" mass="17941">MQFWPSIRRYPADANLESDLALSMLANDAVVNVDLRSAAWRHALAPSGAYAVLTVSRYIENPTPVPSGPTGQDVNGPLGLTDCPYDVLLHIAAQLELRDIFNVLQTCSSLQRLGEIPSLWLEILQRTALSRPIACPTGTDFRQLETHDLQHIAGRTNRLQRN</sequence>
<dbReference type="SUPFAM" id="SSF81383">
    <property type="entry name" value="F-box domain"/>
    <property type="match status" value="1"/>
</dbReference>
<evidence type="ECO:0000313" key="3">
    <source>
        <dbReference type="Proteomes" id="UP001063166"/>
    </source>
</evidence>
<organism evidence="2 3">
    <name type="scientific">Lyophyllum shimeji</name>
    <name type="common">Hon-shimeji</name>
    <name type="synonym">Tricholoma shimeji</name>
    <dbReference type="NCBI Taxonomy" id="47721"/>
    <lineage>
        <taxon>Eukaryota</taxon>
        <taxon>Fungi</taxon>
        <taxon>Dikarya</taxon>
        <taxon>Basidiomycota</taxon>
        <taxon>Agaricomycotina</taxon>
        <taxon>Agaricomycetes</taxon>
        <taxon>Agaricomycetidae</taxon>
        <taxon>Agaricales</taxon>
        <taxon>Tricholomatineae</taxon>
        <taxon>Lyophyllaceae</taxon>
        <taxon>Lyophyllum</taxon>
    </lineage>
</organism>
<evidence type="ECO:0000313" key="2">
    <source>
        <dbReference type="EMBL" id="GLB42432.1"/>
    </source>
</evidence>
<dbReference type="CDD" id="cd09917">
    <property type="entry name" value="F-box_SF"/>
    <property type="match status" value="1"/>
</dbReference>
<keyword evidence="3" id="KW-1185">Reference proteome</keyword>
<reference evidence="2" key="1">
    <citation type="submission" date="2022-07" db="EMBL/GenBank/DDBJ databases">
        <title>The genome of Lyophyllum shimeji provides insight into the initial evolution of ectomycorrhizal fungal genome.</title>
        <authorList>
            <person name="Kobayashi Y."/>
            <person name="Shibata T."/>
            <person name="Hirakawa H."/>
            <person name="Shigenobu S."/>
            <person name="Nishiyama T."/>
            <person name="Yamada A."/>
            <person name="Hasebe M."/>
            <person name="Kawaguchi M."/>
        </authorList>
    </citation>
    <scope>NUCLEOTIDE SEQUENCE</scope>
    <source>
        <strain evidence="2">AT787</strain>
    </source>
</reference>
<dbReference type="InterPro" id="IPR036047">
    <property type="entry name" value="F-box-like_dom_sf"/>
</dbReference>
<evidence type="ECO:0000259" key="1">
    <source>
        <dbReference type="PROSITE" id="PS50181"/>
    </source>
</evidence>
<dbReference type="Proteomes" id="UP001063166">
    <property type="component" value="Unassembled WGS sequence"/>
</dbReference>
<dbReference type="InterPro" id="IPR001810">
    <property type="entry name" value="F-box_dom"/>
</dbReference>
<feature type="domain" description="F-box" evidence="1">
    <location>
        <begin position="77"/>
        <end position="123"/>
    </location>
</feature>
<dbReference type="OrthoDB" id="3042786at2759"/>
<name>A0A9P3URP1_LYOSH</name>
<protein>
    <recommendedName>
        <fullName evidence="1">F-box domain-containing protein</fullName>
    </recommendedName>
</protein>
<comment type="caution">
    <text evidence="2">The sequence shown here is derived from an EMBL/GenBank/DDBJ whole genome shotgun (WGS) entry which is preliminary data.</text>
</comment>
<accession>A0A9P3URP1</accession>
<gene>
    <name evidence="2" type="ORF">LshimejAT787_1104470</name>
</gene>
<dbReference type="EMBL" id="BRPK01000011">
    <property type="protein sequence ID" value="GLB42432.1"/>
    <property type="molecule type" value="Genomic_DNA"/>
</dbReference>
<dbReference type="Gene3D" id="1.20.1280.50">
    <property type="match status" value="1"/>
</dbReference>
<proteinExistence type="predicted"/>
<dbReference type="AlphaFoldDB" id="A0A9P3URP1"/>
<dbReference type="Pfam" id="PF12937">
    <property type="entry name" value="F-box-like"/>
    <property type="match status" value="1"/>
</dbReference>